<comment type="function">
    <text evidence="5">Involved in transvection phenomena (= synapsis-dependent gene expression), where the synaptic pairing of chromosomes carrying genes with which zeste interacts influences the expression of these genes. Zeste binds to DNA and stimulates transcription from a nearby promoter.</text>
</comment>
<gene>
    <name evidence="7" type="ORF">DIABBA_LOCUS13412</name>
</gene>
<evidence type="ECO:0000256" key="4">
    <source>
        <dbReference type="ARBA" id="ARBA00023163"/>
    </source>
</evidence>
<dbReference type="OrthoDB" id="6783481at2759"/>
<dbReference type="GO" id="GO:0005634">
    <property type="term" value="C:nucleus"/>
    <property type="evidence" value="ECO:0007669"/>
    <property type="project" value="TreeGrafter"/>
</dbReference>
<comment type="subunit">
    <text evidence="1">Self-associates forming complexes of several hundred monomers.</text>
</comment>
<dbReference type="AlphaFoldDB" id="A0A9N9TG35"/>
<evidence type="ECO:0000259" key="6">
    <source>
        <dbReference type="Pfam" id="PF13873"/>
    </source>
</evidence>
<sequence length="160" mass="18508">MAKRVSNFSKTEEKVLLDLVYKYKDYLECKKTDMTNNKMKWDAWMKLAKEFNSVSGETVRDVKVLKNKYENLKKRTKQKFAELKRYSSGTGGGLAKTPIFTDSEEVLQDIIGPQITGLLFSYDYDSSERKMQEVSASKALDIYVYLLPSTSGMYIHFTYV</sequence>
<dbReference type="Proteomes" id="UP001153709">
    <property type="component" value="Chromosome 9"/>
</dbReference>
<evidence type="ECO:0000256" key="2">
    <source>
        <dbReference type="ARBA" id="ARBA00016807"/>
    </source>
</evidence>
<dbReference type="Pfam" id="PF13873">
    <property type="entry name" value="Myb_DNA-bind_5"/>
    <property type="match status" value="1"/>
</dbReference>
<dbReference type="PANTHER" id="PTHR23098">
    <property type="entry name" value="AGAP001331-PA-RELATED"/>
    <property type="match status" value="1"/>
</dbReference>
<proteinExistence type="predicted"/>
<evidence type="ECO:0000313" key="7">
    <source>
        <dbReference type="EMBL" id="CAG9840788.1"/>
    </source>
</evidence>
<keyword evidence="8" id="KW-1185">Reference proteome</keyword>
<keyword evidence="3" id="KW-0805">Transcription regulation</keyword>
<evidence type="ECO:0000256" key="5">
    <source>
        <dbReference type="ARBA" id="ARBA00025466"/>
    </source>
</evidence>
<evidence type="ECO:0000256" key="3">
    <source>
        <dbReference type="ARBA" id="ARBA00023015"/>
    </source>
</evidence>
<reference evidence="7" key="1">
    <citation type="submission" date="2022-01" db="EMBL/GenBank/DDBJ databases">
        <authorList>
            <person name="King R."/>
        </authorList>
    </citation>
    <scope>NUCLEOTIDE SEQUENCE</scope>
</reference>
<keyword evidence="4" id="KW-0804">Transcription</keyword>
<evidence type="ECO:0000313" key="8">
    <source>
        <dbReference type="Proteomes" id="UP001153709"/>
    </source>
</evidence>
<evidence type="ECO:0000256" key="1">
    <source>
        <dbReference type="ARBA" id="ARBA00011764"/>
    </source>
</evidence>
<accession>A0A9N9TG35</accession>
<protein>
    <recommendedName>
        <fullName evidence="2">Regulatory protein zeste</fullName>
    </recommendedName>
</protein>
<name>A0A9N9TG35_DIABA</name>
<feature type="domain" description="Myb/SANT-like DNA-binding" evidence="6">
    <location>
        <begin position="4"/>
        <end position="81"/>
    </location>
</feature>
<dbReference type="PANTHER" id="PTHR23098:SF16">
    <property type="entry name" value="REGULATORY PROTEIN ZESTE"/>
    <property type="match status" value="1"/>
</dbReference>
<organism evidence="7 8">
    <name type="scientific">Diabrotica balteata</name>
    <name type="common">Banded cucumber beetle</name>
    <dbReference type="NCBI Taxonomy" id="107213"/>
    <lineage>
        <taxon>Eukaryota</taxon>
        <taxon>Metazoa</taxon>
        <taxon>Ecdysozoa</taxon>
        <taxon>Arthropoda</taxon>
        <taxon>Hexapoda</taxon>
        <taxon>Insecta</taxon>
        <taxon>Pterygota</taxon>
        <taxon>Neoptera</taxon>
        <taxon>Endopterygota</taxon>
        <taxon>Coleoptera</taxon>
        <taxon>Polyphaga</taxon>
        <taxon>Cucujiformia</taxon>
        <taxon>Chrysomeloidea</taxon>
        <taxon>Chrysomelidae</taxon>
        <taxon>Galerucinae</taxon>
        <taxon>Diabroticina</taxon>
        <taxon>Diabroticites</taxon>
        <taxon>Diabrotica</taxon>
    </lineage>
</organism>
<dbReference type="EMBL" id="OU898284">
    <property type="protein sequence ID" value="CAG9840788.1"/>
    <property type="molecule type" value="Genomic_DNA"/>
</dbReference>
<dbReference type="InterPro" id="IPR028002">
    <property type="entry name" value="Myb_DNA-bind_5"/>
</dbReference>